<evidence type="ECO:0000256" key="1">
    <source>
        <dbReference type="SAM" id="MobiDB-lite"/>
    </source>
</evidence>
<dbReference type="RefSeq" id="WP_217892962.1">
    <property type="nucleotide sequence ID" value="NZ_JAHSTS010000002.1"/>
</dbReference>
<dbReference type="Pfam" id="PF13707">
    <property type="entry name" value="RloB"/>
    <property type="match status" value="1"/>
</dbReference>
<dbReference type="Proteomes" id="UP000765224">
    <property type="component" value="Unassembled WGS sequence"/>
</dbReference>
<evidence type="ECO:0000313" key="3">
    <source>
        <dbReference type="Proteomes" id="UP000765224"/>
    </source>
</evidence>
<proteinExistence type="predicted"/>
<reference evidence="2 3" key="1">
    <citation type="submission" date="2021-06" db="EMBL/GenBank/DDBJ databases">
        <title>Updating the genus Pseudomonas: Description of 43 new species and partition of the Pseudomonas putida group.</title>
        <authorList>
            <person name="Girard L."/>
            <person name="Lood C."/>
            <person name="Vandamme P."/>
            <person name="Rokni-Zadeh H."/>
            <person name="Van Noort V."/>
            <person name="Hofte M."/>
            <person name="Lavigne R."/>
            <person name="De Mot R."/>
        </authorList>
    </citation>
    <scope>NUCLEOTIDE SEQUENCE [LARGE SCALE GENOMIC DNA]</scope>
    <source>
        <strain evidence="2 3">COR58</strain>
    </source>
</reference>
<protein>
    <submittedName>
        <fullName evidence="2">RloB family protein</fullName>
    </submittedName>
</protein>
<dbReference type="EMBL" id="JAHSTS010000002">
    <property type="protein sequence ID" value="MBV4459410.1"/>
    <property type="molecule type" value="Genomic_DNA"/>
</dbReference>
<gene>
    <name evidence="2" type="ORF">KVG96_15760</name>
</gene>
<feature type="compositionally biased region" description="Basic residues" evidence="1">
    <location>
        <begin position="8"/>
        <end position="21"/>
    </location>
</feature>
<name>A0ABS6PG07_9PSED</name>
<sequence>MGTDNLFHKRKAQKLQRNKPSRKPYEKVLIVCEGRKTEPNYFNELKDFYEIDTANIHISGDCGSDPISVVRHGEDLFKEAAKTSEPFDKVFCVFDRDNFGEKFHDAIRLIDSLKPKNTYKAITSTPCFEIWLILHYTYISTSIETVGKKSCGARTLEELHKYWPEYNKGHQGVFEHLFNQLDSAKSLSARLINDSKNTGSTNPLTLVHELVEYLQNVKT</sequence>
<organism evidence="2 3">
    <name type="scientific">Pseudomonas ekonensis</name>
    <dbReference type="NCBI Taxonomy" id="2842353"/>
    <lineage>
        <taxon>Bacteria</taxon>
        <taxon>Pseudomonadati</taxon>
        <taxon>Pseudomonadota</taxon>
        <taxon>Gammaproteobacteria</taxon>
        <taxon>Pseudomonadales</taxon>
        <taxon>Pseudomonadaceae</taxon>
        <taxon>Pseudomonas</taxon>
    </lineage>
</organism>
<accession>A0ABS6PG07</accession>
<comment type="caution">
    <text evidence="2">The sequence shown here is derived from an EMBL/GenBank/DDBJ whole genome shotgun (WGS) entry which is preliminary data.</text>
</comment>
<keyword evidence="3" id="KW-1185">Reference proteome</keyword>
<feature type="region of interest" description="Disordered" evidence="1">
    <location>
        <begin position="1"/>
        <end position="21"/>
    </location>
</feature>
<evidence type="ECO:0000313" key="2">
    <source>
        <dbReference type="EMBL" id="MBV4459410.1"/>
    </source>
</evidence>
<dbReference type="InterPro" id="IPR025591">
    <property type="entry name" value="RloB"/>
</dbReference>